<protein>
    <submittedName>
        <fullName evidence="5">TRAP-type C4-dicarboxylate transport system, substrate-binding protein</fullName>
    </submittedName>
</protein>
<dbReference type="Gene3D" id="3.40.190.170">
    <property type="entry name" value="Bacterial extracellular solute-binding protein, family 7"/>
    <property type="match status" value="1"/>
</dbReference>
<reference evidence="5 6" key="1">
    <citation type="submission" date="2016-10" db="EMBL/GenBank/DDBJ databases">
        <authorList>
            <person name="de Groot N.N."/>
        </authorList>
    </citation>
    <scope>NUCLEOTIDE SEQUENCE [LARGE SCALE GENOMIC DNA]</scope>
    <source>
        <strain evidence="5 6">DSM 26880</strain>
    </source>
</reference>
<sequence length="359" mass="39056">MRHLLGAIVAGTLAVPAVAQETINLTVASSHPTVVPWVGMIQTHFMARTDEILAESGNYEIDWNEAFGGQLYKANATLSSVEQGITDVGWVFSFLEQAKLPLSQASSNAPFATSNPPVLLDTMEELLETNEAFRDEWESHNLVVLGLTATDLYDIYTKEPLTGIDDIDGMKLSAPGVLGSWLRGTGANAVDGALTTFYTDVQTGVSDGALTLALGALPIKLYEVAPYINRFDGGAAFSGAIAINKDTWDTLPEEVQNAMQEAGDYYTESHGQDLVERHEAALQTMVEQGANQNPPVQIVEMPEGELEKWVNKMPNIAQDWAQPLQDRGIPAGEFLNAYMEGLRARGEEPARDWDEEVSP</sequence>
<keyword evidence="6" id="KW-1185">Reference proteome</keyword>
<dbReference type="PANTHER" id="PTHR33376:SF15">
    <property type="entry name" value="BLL6794 PROTEIN"/>
    <property type="match status" value="1"/>
</dbReference>
<feature type="chain" id="PRO_5011569932" evidence="4">
    <location>
        <begin position="20"/>
        <end position="359"/>
    </location>
</feature>
<dbReference type="AlphaFoldDB" id="A0A1H3H8N3"/>
<evidence type="ECO:0000313" key="6">
    <source>
        <dbReference type="Proteomes" id="UP000199286"/>
    </source>
</evidence>
<organism evidence="5 6">
    <name type="scientific">Citreimonas salinaria</name>
    <dbReference type="NCBI Taxonomy" id="321339"/>
    <lineage>
        <taxon>Bacteria</taxon>
        <taxon>Pseudomonadati</taxon>
        <taxon>Pseudomonadota</taxon>
        <taxon>Alphaproteobacteria</taxon>
        <taxon>Rhodobacterales</taxon>
        <taxon>Roseobacteraceae</taxon>
        <taxon>Citreimonas</taxon>
    </lineage>
</organism>
<dbReference type="Pfam" id="PF03480">
    <property type="entry name" value="DctP"/>
    <property type="match status" value="1"/>
</dbReference>
<dbReference type="CDD" id="cd13666">
    <property type="entry name" value="PBP2_TRAP_DctP_like_1"/>
    <property type="match status" value="1"/>
</dbReference>
<comment type="subcellular location">
    <subcellularLocation>
        <location evidence="1">Periplasm</location>
    </subcellularLocation>
</comment>
<dbReference type="InterPro" id="IPR038404">
    <property type="entry name" value="TRAP_DctP_sf"/>
</dbReference>
<dbReference type="GO" id="GO:0055085">
    <property type="term" value="P:transmembrane transport"/>
    <property type="evidence" value="ECO:0007669"/>
    <property type="project" value="InterPro"/>
</dbReference>
<dbReference type="Proteomes" id="UP000199286">
    <property type="component" value="Unassembled WGS sequence"/>
</dbReference>
<dbReference type="NCBIfam" id="NF037995">
    <property type="entry name" value="TRAP_S1"/>
    <property type="match status" value="1"/>
</dbReference>
<dbReference type="OrthoDB" id="6114763at2"/>
<feature type="signal peptide" evidence="4">
    <location>
        <begin position="1"/>
        <end position="19"/>
    </location>
</feature>
<dbReference type="RefSeq" id="WP_089880450.1">
    <property type="nucleotide sequence ID" value="NZ_FNPF01000003.1"/>
</dbReference>
<keyword evidence="3" id="KW-0574">Periplasm</keyword>
<proteinExistence type="predicted"/>
<evidence type="ECO:0000256" key="4">
    <source>
        <dbReference type="SAM" id="SignalP"/>
    </source>
</evidence>
<evidence type="ECO:0000256" key="1">
    <source>
        <dbReference type="ARBA" id="ARBA00004418"/>
    </source>
</evidence>
<keyword evidence="2 4" id="KW-0732">Signal</keyword>
<dbReference type="GO" id="GO:0042597">
    <property type="term" value="C:periplasmic space"/>
    <property type="evidence" value="ECO:0007669"/>
    <property type="project" value="UniProtKB-SubCell"/>
</dbReference>
<evidence type="ECO:0000256" key="2">
    <source>
        <dbReference type="ARBA" id="ARBA00022729"/>
    </source>
</evidence>
<gene>
    <name evidence="5" type="ORF">SAMN05444340_103256</name>
</gene>
<dbReference type="PANTHER" id="PTHR33376">
    <property type="match status" value="1"/>
</dbReference>
<dbReference type="EMBL" id="FNPF01000003">
    <property type="protein sequence ID" value="SDY11009.1"/>
    <property type="molecule type" value="Genomic_DNA"/>
</dbReference>
<dbReference type="STRING" id="321339.SAMN05444340_103256"/>
<evidence type="ECO:0000256" key="3">
    <source>
        <dbReference type="ARBA" id="ARBA00022764"/>
    </source>
</evidence>
<name>A0A1H3H8N3_9RHOB</name>
<evidence type="ECO:0000313" key="5">
    <source>
        <dbReference type="EMBL" id="SDY11009.1"/>
    </source>
</evidence>
<accession>A0A1H3H8N3</accession>
<dbReference type="InterPro" id="IPR018389">
    <property type="entry name" value="DctP_fam"/>
</dbReference>